<evidence type="ECO:0000256" key="2">
    <source>
        <dbReference type="ARBA" id="ARBA00023136"/>
    </source>
</evidence>
<gene>
    <name evidence="8" type="ORF">E6P07_02850</name>
</gene>
<feature type="compositionally biased region" description="Polar residues" evidence="5">
    <location>
        <begin position="85"/>
        <end position="94"/>
    </location>
</feature>
<evidence type="ECO:0000256" key="4">
    <source>
        <dbReference type="PROSITE-ProRule" id="PRU00473"/>
    </source>
</evidence>
<proteinExistence type="predicted"/>
<comment type="subcellular location">
    <subcellularLocation>
        <location evidence="1">Cell outer membrane</location>
    </subcellularLocation>
</comment>
<dbReference type="CDD" id="cd07185">
    <property type="entry name" value="OmpA_C-like"/>
    <property type="match status" value="1"/>
</dbReference>
<evidence type="ECO:0000313" key="9">
    <source>
        <dbReference type="Proteomes" id="UP000426424"/>
    </source>
</evidence>
<dbReference type="InterPro" id="IPR006664">
    <property type="entry name" value="OMP_bac"/>
</dbReference>
<evidence type="ECO:0000256" key="3">
    <source>
        <dbReference type="ARBA" id="ARBA00023237"/>
    </source>
</evidence>
<evidence type="ECO:0000313" key="8">
    <source>
        <dbReference type="EMBL" id="QGU32017.1"/>
    </source>
</evidence>
<keyword evidence="9" id="KW-1185">Reference proteome</keyword>
<dbReference type="Gene3D" id="3.30.1330.60">
    <property type="entry name" value="OmpA-like domain"/>
    <property type="match status" value="1"/>
</dbReference>
<dbReference type="Proteomes" id="UP000426424">
    <property type="component" value="Chromosome"/>
</dbReference>
<sequence>MKKAYRVSVLFVLVLGLWISTAGAEEYMKRGASVDDYEKALNRVMERKRGLITGRERQSTSASQSKPEPTERTAPVQPPTPPKSRVNQAATQTPRVRASGPAAADVYQPPASESGASDGVSIYFGYDSSRLTETSMAELAKLGQALKRPQFSGVTWLIEGHTDASGSEEYNQSLSEQRARAAERYLMECCGIEPSRLIAVGKGESELYAPDRPLASVNRRVRVRPIGD</sequence>
<evidence type="ECO:0000256" key="1">
    <source>
        <dbReference type="ARBA" id="ARBA00004442"/>
    </source>
</evidence>
<reference evidence="8 9" key="1">
    <citation type="submission" date="2019-12" db="EMBL/GenBank/DDBJ databases">
        <title>The complete genome of the thermophilic, anoxygenic phototrophic gammaproteobacterium Thermochromatium tepidum.</title>
        <authorList>
            <person name="Sattley W.M."/>
            <person name="Swingley W.D."/>
            <person name="Burchell B.M."/>
            <person name="Gurbani S.A."/>
            <person name="Kujawa C.M."/>
            <person name="Nuccio D.A."/>
            <person name="Schladweiler J."/>
            <person name="Shaffer K.N."/>
            <person name="Stokes L.M."/>
            <person name="Touchman J.W."/>
            <person name="Blankenship R.E."/>
            <person name="Madigan M.T."/>
        </authorList>
    </citation>
    <scope>NUCLEOTIDE SEQUENCE [LARGE SCALE GENOMIC DNA]</scope>
    <source>
        <strain evidence="8 9">ATCC 43061</strain>
    </source>
</reference>
<dbReference type="PROSITE" id="PS51123">
    <property type="entry name" value="OMPA_2"/>
    <property type="match status" value="1"/>
</dbReference>
<dbReference type="RefSeq" id="WP_153974216.1">
    <property type="nucleotide sequence ID" value="NZ_CP039268.1"/>
</dbReference>
<dbReference type="SUPFAM" id="SSF103088">
    <property type="entry name" value="OmpA-like"/>
    <property type="match status" value="1"/>
</dbReference>
<evidence type="ECO:0000259" key="7">
    <source>
        <dbReference type="PROSITE" id="PS51123"/>
    </source>
</evidence>
<feature type="chain" id="PRO_5026120602" evidence="6">
    <location>
        <begin position="25"/>
        <end position="228"/>
    </location>
</feature>
<organism evidence="8 9">
    <name type="scientific">Thermochromatium tepidum ATCC 43061</name>
    <dbReference type="NCBI Taxonomy" id="316276"/>
    <lineage>
        <taxon>Bacteria</taxon>
        <taxon>Pseudomonadati</taxon>
        <taxon>Pseudomonadota</taxon>
        <taxon>Gammaproteobacteria</taxon>
        <taxon>Chromatiales</taxon>
        <taxon>Chromatiaceae</taxon>
        <taxon>Thermochromatium</taxon>
    </lineage>
</organism>
<dbReference type="InterPro" id="IPR036737">
    <property type="entry name" value="OmpA-like_sf"/>
</dbReference>
<evidence type="ECO:0000256" key="5">
    <source>
        <dbReference type="SAM" id="MobiDB-lite"/>
    </source>
</evidence>
<keyword evidence="3" id="KW-0998">Cell outer membrane</keyword>
<dbReference type="PROSITE" id="PS01068">
    <property type="entry name" value="OMPA_1"/>
    <property type="match status" value="1"/>
</dbReference>
<dbReference type="AlphaFoldDB" id="A0A6I6EF74"/>
<dbReference type="OrthoDB" id="9805832at2"/>
<dbReference type="PRINTS" id="PR01021">
    <property type="entry name" value="OMPADOMAIN"/>
</dbReference>
<evidence type="ECO:0000256" key="6">
    <source>
        <dbReference type="SAM" id="SignalP"/>
    </source>
</evidence>
<dbReference type="KEGG" id="ttp:E6P07_02850"/>
<dbReference type="InterPro" id="IPR006665">
    <property type="entry name" value="OmpA-like"/>
</dbReference>
<dbReference type="GO" id="GO:0009279">
    <property type="term" value="C:cell outer membrane"/>
    <property type="evidence" value="ECO:0007669"/>
    <property type="project" value="UniProtKB-SubCell"/>
</dbReference>
<accession>A0A6I6EF74</accession>
<feature type="signal peptide" evidence="6">
    <location>
        <begin position="1"/>
        <end position="24"/>
    </location>
</feature>
<keyword evidence="6" id="KW-0732">Signal</keyword>
<dbReference type="PANTHER" id="PTHR30329:SF21">
    <property type="entry name" value="LIPOPROTEIN YIAD-RELATED"/>
    <property type="match status" value="1"/>
</dbReference>
<dbReference type="InterPro" id="IPR050330">
    <property type="entry name" value="Bact_OuterMem_StrucFunc"/>
</dbReference>
<feature type="compositionally biased region" description="Basic and acidic residues" evidence="5">
    <location>
        <begin position="48"/>
        <end position="58"/>
    </location>
</feature>
<protein>
    <submittedName>
        <fullName evidence="8">OmpA family protein</fullName>
    </submittedName>
</protein>
<feature type="region of interest" description="Disordered" evidence="5">
    <location>
        <begin position="48"/>
        <end position="119"/>
    </location>
</feature>
<feature type="domain" description="OmpA-like" evidence="7">
    <location>
        <begin position="111"/>
        <end position="228"/>
    </location>
</feature>
<dbReference type="Pfam" id="PF00691">
    <property type="entry name" value="OmpA"/>
    <property type="match status" value="1"/>
</dbReference>
<dbReference type="InterPro" id="IPR006690">
    <property type="entry name" value="OMPA-like_CS"/>
</dbReference>
<dbReference type="EMBL" id="CP039268">
    <property type="protein sequence ID" value="QGU32017.1"/>
    <property type="molecule type" value="Genomic_DNA"/>
</dbReference>
<dbReference type="PANTHER" id="PTHR30329">
    <property type="entry name" value="STATOR ELEMENT OF FLAGELLAR MOTOR COMPLEX"/>
    <property type="match status" value="1"/>
</dbReference>
<keyword evidence="2 4" id="KW-0472">Membrane</keyword>
<name>A0A6I6EF74_THETI</name>